<gene>
    <name evidence="3" type="ORF">HEK616_09690</name>
</gene>
<dbReference type="Gene3D" id="1.10.260.40">
    <property type="entry name" value="lambda repressor-like DNA-binding domains"/>
    <property type="match status" value="1"/>
</dbReference>
<feature type="compositionally biased region" description="Basic and acidic residues" evidence="1">
    <location>
        <begin position="166"/>
        <end position="180"/>
    </location>
</feature>
<organism evidence="3 4">
    <name type="scientific">Streptomyces nigrescens</name>
    <dbReference type="NCBI Taxonomy" id="1920"/>
    <lineage>
        <taxon>Bacteria</taxon>
        <taxon>Bacillati</taxon>
        <taxon>Actinomycetota</taxon>
        <taxon>Actinomycetes</taxon>
        <taxon>Kitasatosporales</taxon>
        <taxon>Streptomycetaceae</taxon>
        <taxon>Streptomyces</taxon>
    </lineage>
</organism>
<evidence type="ECO:0000256" key="1">
    <source>
        <dbReference type="SAM" id="MobiDB-lite"/>
    </source>
</evidence>
<evidence type="ECO:0000313" key="3">
    <source>
        <dbReference type="EMBL" id="BDM67482.1"/>
    </source>
</evidence>
<dbReference type="InterPro" id="IPR010982">
    <property type="entry name" value="Lambda_DNA-bd_dom_sf"/>
</dbReference>
<dbReference type="Proteomes" id="UP001059597">
    <property type="component" value="Chromosome"/>
</dbReference>
<keyword evidence="4" id="KW-1185">Reference proteome</keyword>
<proteinExistence type="predicted"/>
<dbReference type="EMBL" id="AP026073">
    <property type="protein sequence ID" value="BDM67482.1"/>
    <property type="molecule type" value="Genomic_DNA"/>
</dbReference>
<dbReference type="PROSITE" id="PS50943">
    <property type="entry name" value="HTH_CROC1"/>
    <property type="match status" value="1"/>
</dbReference>
<protein>
    <recommendedName>
        <fullName evidence="2">HTH cro/C1-type domain-containing protein</fullName>
    </recommendedName>
</protein>
<evidence type="ECO:0000313" key="4">
    <source>
        <dbReference type="Proteomes" id="UP001059597"/>
    </source>
</evidence>
<feature type="region of interest" description="Disordered" evidence="1">
    <location>
        <begin position="136"/>
        <end position="180"/>
    </location>
</feature>
<feature type="domain" description="HTH cro/C1-type" evidence="2">
    <location>
        <begin position="52"/>
        <end position="87"/>
    </location>
</feature>
<reference evidence="3" key="1">
    <citation type="submission" date="2022-06" db="EMBL/GenBank/DDBJ databases">
        <title>Complete genome sequence of Streptomyces nigrescens HEK616.</title>
        <authorList>
            <person name="Asamizu S."/>
            <person name="Onaka H."/>
        </authorList>
    </citation>
    <scope>NUCLEOTIDE SEQUENCE</scope>
    <source>
        <strain evidence="3">HEK616</strain>
    </source>
</reference>
<evidence type="ECO:0000259" key="2">
    <source>
        <dbReference type="PROSITE" id="PS50943"/>
    </source>
</evidence>
<dbReference type="InterPro" id="IPR001387">
    <property type="entry name" value="Cro/C1-type_HTH"/>
</dbReference>
<name>A0ABM7ZM41_STRNI</name>
<accession>A0ABM7ZM41</accession>
<sequence>MTDMADTHDAGRPLSLHAKLLALLRLRRDPDGFTPSARDIADTTRREPTATISHGQVTSLINGSSRNPTASTIEAVANALGAPAAFLLPGAEWDDLTALSAFVSRPEVREILRLTQDLDAQDILEIRSRLQEIRRRKGLPEDVPTIPPPPPGVDQPREGRPRRRSMHEAAERAADYLEGR</sequence>